<comment type="caution">
    <text evidence="1">The sequence shown here is derived from an EMBL/GenBank/DDBJ whole genome shotgun (WGS) entry which is preliminary data.</text>
</comment>
<sequence>MQSITNKLPKPILSLVFSFVESPSELVQTCSQMWTIGRNDVVRMAWLRHNAAIVDAWATRVSRVCGTTSGSSSSSSSSSDEGGTKEEALTRFPATLLSEAVVALAFDYYATLSINQQQQSNQKTASRSTLVLRALWAHSCARLYADVLFSVLSDAPLTVASRQNSLLNLSAILDDASWRDTLLSAVQLSKENHRIMDQILKKYLEQVTPYIVDASIIAASTGKLRALTLLSETPVGATAIQDRGNEMLRAAASNGHRDLVLYLVGRGGFSGHHDALVKTYRGLHILLEATEKNLLDSAFSSVIEGWMQSGEEDMYPMRWRMAGEMASERNYMDLIRKLLDARTPKQIQDGEMKLKLRNFALAIQNGYPIMGHEILELAAKEEVDASATTIEAGNENMFAGIGSLSSANDRVTLLLKRYCHITDKYLAPQIGLTATDAKQNIAAHRLACIKFFCTHYPYFLNTLNKADLKEDLWSASKLGHFEAAKYLAETASIQMDWLDTASTWSLAEVGNQNLVINASDSIPPALAMALFETLGGTWCVGAGGSDVVVTSNDIGALLVAAEASRDATLGRLKVSDYDAASRQISRDVSFLTAFHPRMIVNPEDKMWTKFLDGKLDAADNTNGEGLSWMEPKKEKEDLKELMGSEEVVNNPVSVWRDTMGLKEERENEELSFFLGLGGNLPETAAMSAAEAESARAYHADY</sequence>
<dbReference type="OrthoDB" id="2118129at2759"/>
<keyword evidence="2" id="KW-1185">Reference proteome</keyword>
<reference evidence="1 2" key="1">
    <citation type="submission" date="2016-07" db="EMBL/GenBank/DDBJ databases">
        <title>Pervasive Adenine N6-methylation of Active Genes in Fungi.</title>
        <authorList>
            <consortium name="DOE Joint Genome Institute"/>
            <person name="Mondo S.J."/>
            <person name="Dannebaum R.O."/>
            <person name="Kuo R.C."/>
            <person name="Labutti K."/>
            <person name="Haridas S."/>
            <person name="Kuo A."/>
            <person name="Salamov A."/>
            <person name="Ahrendt S.R."/>
            <person name="Lipzen A."/>
            <person name="Sullivan W."/>
            <person name="Andreopoulos W.B."/>
            <person name="Clum A."/>
            <person name="Lindquist E."/>
            <person name="Daum C."/>
            <person name="Ramamoorthy G.K."/>
            <person name="Gryganskyi A."/>
            <person name="Culley D."/>
            <person name="Magnuson J.K."/>
            <person name="James T.Y."/>
            <person name="O'Malley M.A."/>
            <person name="Stajich J.E."/>
            <person name="Spatafora J.W."/>
            <person name="Visel A."/>
            <person name="Grigoriev I.V."/>
        </authorList>
    </citation>
    <scope>NUCLEOTIDE SEQUENCE [LARGE SCALE GENOMIC DNA]</scope>
    <source>
        <strain evidence="1 2">JEL800</strain>
    </source>
</reference>
<accession>A0A1Y2B2N1</accession>
<organism evidence="1 2">
    <name type="scientific">Rhizoclosmatium globosum</name>
    <dbReference type="NCBI Taxonomy" id="329046"/>
    <lineage>
        <taxon>Eukaryota</taxon>
        <taxon>Fungi</taxon>
        <taxon>Fungi incertae sedis</taxon>
        <taxon>Chytridiomycota</taxon>
        <taxon>Chytridiomycota incertae sedis</taxon>
        <taxon>Chytridiomycetes</taxon>
        <taxon>Chytridiales</taxon>
        <taxon>Chytriomycetaceae</taxon>
        <taxon>Rhizoclosmatium</taxon>
    </lineage>
</organism>
<evidence type="ECO:0000313" key="2">
    <source>
        <dbReference type="Proteomes" id="UP000193642"/>
    </source>
</evidence>
<dbReference type="AlphaFoldDB" id="A0A1Y2B2N1"/>
<protein>
    <submittedName>
        <fullName evidence="1">Uncharacterized protein</fullName>
    </submittedName>
</protein>
<dbReference type="Gene3D" id="1.25.40.20">
    <property type="entry name" value="Ankyrin repeat-containing domain"/>
    <property type="match status" value="1"/>
</dbReference>
<dbReference type="EMBL" id="MCGO01000092">
    <property type="protein sequence ID" value="ORY28757.1"/>
    <property type="molecule type" value="Genomic_DNA"/>
</dbReference>
<evidence type="ECO:0000313" key="1">
    <source>
        <dbReference type="EMBL" id="ORY28757.1"/>
    </source>
</evidence>
<proteinExistence type="predicted"/>
<dbReference type="InterPro" id="IPR036770">
    <property type="entry name" value="Ankyrin_rpt-contain_sf"/>
</dbReference>
<gene>
    <name evidence="1" type="ORF">BCR33DRAFT_724954</name>
</gene>
<name>A0A1Y2B2N1_9FUNG</name>
<dbReference type="Proteomes" id="UP000193642">
    <property type="component" value="Unassembled WGS sequence"/>
</dbReference>
<dbReference type="SUPFAM" id="SSF48403">
    <property type="entry name" value="Ankyrin repeat"/>
    <property type="match status" value="1"/>
</dbReference>